<evidence type="ECO:0000256" key="5">
    <source>
        <dbReference type="ARBA" id="ARBA00023128"/>
    </source>
</evidence>
<evidence type="ECO:0000313" key="11">
    <source>
        <dbReference type="RefSeq" id="XP_034244502.1"/>
    </source>
</evidence>
<proteinExistence type="inferred from homology"/>
<dbReference type="GO" id="GO:0006538">
    <property type="term" value="P:L-glutamate catabolic process"/>
    <property type="evidence" value="ECO:0007669"/>
    <property type="project" value="TreeGrafter"/>
</dbReference>
<dbReference type="InterPro" id="IPR033524">
    <property type="entry name" value="Glu/Leu/Phe/Val_DH_AS"/>
</dbReference>
<comment type="catalytic activity">
    <reaction evidence="6">
        <text>L-glutamate + NAD(+) + H2O = 2-oxoglutarate + NH4(+) + NADH + H(+)</text>
        <dbReference type="Rhea" id="RHEA:15133"/>
        <dbReference type="ChEBI" id="CHEBI:15377"/>
        <dbReference type="ChEBI" id="CHEBI:15378"/>
        <dbReference type="ChEBI" id="CHEBI:16810"/>
        <dbReference type="ChEBI" id="CHEBI:28938"/>
        <dbReference type="ChEBI" id="CHEBI:29985"/>
        <dbReference type="ChEBI" id="CHEBI:57540"/>
        <dbReference type="ChEBI" id="CHEBI:57945"/>
        <dbReference type="EC" id="1.4.1.3"/>
    </reaction>
</comment>
<evidence type="ECO:0000256" key="2">
    <source>
        <dbReference type="ARBA" id="ARBA00006382"/>
    </source>
</evidence>
<dbReference type="EC" id="1.4.1.3" evidence="3"/>
<keyword evidence="5" id="KW-0496">Mitochondrion</keyword>
<dbReference type="Pfam" id="PF00208">
    <property type="entry name" value="ELFV_dehydrog"/>
    <property type="match status" value="1"/>
</dbReference>
<keyword evidence="4 8" id="KW-0560">Oxidoreductase</keyword>
<dbReference type="FunFam" id="3.40.50.720:FF:000100">
    <property type="entry name" value="Glutamate dehydrogenase 1, mitochondrial"/>
    <property type="match status" value="1"/>
</dbReference>
<dbReference type="KEGG" id="tpal:117647093"/>
<dbReference type="FunFam" id="3.40.50.10860:FF:000007">
    <property type="entry name" value="Glutamate dehydrogenase 1, mitochondrial"/>
    <property type="match status" value="1"/>
</dbReference>
<dbReference type="GO" id="GO:0004352">
    <property type="term" value="F:glutamate dehydrogenase (NAD+) activity"/>
    <property type="evidence" value="ECO:0007669"/>
    <property type="project" value="TreeGrafter"/>
</dbReference>
<dbReference type="Pfam" id="PF02812">
    <property type="entry name" value="ELFV_dehydrog_N"/>
    <property type="match status" value="1"/>
</dbReference>
<dbReference type="GO" id="GO:0005739">
    <property type="term" value="C:mitochondrion"/>
    <property type="evidence" value="ECO:0007669"/>
    <property type="project" value="UniProtKB-SubCell"/>
</dbReference>
<dbReference type="CDD" id="cd01076">
    <property type="entry name" value="NAD_bind_1_Glu_DH"/>
    <property type="match status" value="1"/>
</dbReference>
<dbReference type="PRINTS" id="PR00082">
    <property type="entry name" value="GLFDHDRGNASE"/>
</dbReference>
<accession>A0A6P8ZAX9</accession>
<name>A0A6P8ZAX9_THRPL</name>
<evidence type="ECO:0000256" key="7">
    <source>
        <dbReference type="ARBA" id="ARBA00048577"/>
    </source>
</evidence>
<dbReference type="PROSITE" id="PS00074">
    <property type="entry name" value="GLFV_DEHYDROGENASE"/>
    <property type="match status" value="1"/>
</dbReference>
<dbReference type="SUPFAM" id="SSF53223">
    <property type="entry name" value="Aminoacid dehydrogenase-like, N-terminal domain"/>
    <property type="match status" value="1"/>
</dbReference>
<dbReference type="Gene3D" id="3.40.50.10860">
    <property type="entry name" value="Leucine Dehydrogenase, chain A, domain 1"/>
    <property type="match status" value="1"/>
</dbReference>
<dbReference type="CTD" id="42832"/>
<protein>
    <recommendedName>
        <fullName evidence="3">glutamate dehydrogenase [NAD(P)(+)]</fullName>
        <ecNumber evidence="3">1.4.1.3</ecNumber>
    </recommendedName>
</protein>
<dbReference type="SUPFAM" id="SSF51735">
    <property type="entry name" value="NAD(P)-binding Rossmann-fold domains"/>
    <property type="match status" value="1"/>
</dbReference>
<reference evidence="11" key="1">
    <citation type="submission" date="2025-08" db="UniProtKB">
        <authorList>
            <consortium name="RefSeq"/>
        </authorList>
    </citation>
    <scope>IDENTIFICATION</scope>
    <source>
        <tissue evidence="11">Total insect</tissue>
    </source>
</reference>
<dbReference type="RefSeq" id="XP_034244502.1">
    <property type="nucleotide sequence ID" value="XM_034388611.1"/>
</dbReference>
<keyword evidence="10" id="KW-1185">Reference proteome</keyword>
<dbReference type="InParanoid" id="A0A6P8ZAX9"/>
<comment type="similarity">
    <text evidence="2 8">Belongs to the Glu/Leu/Phe/Val dehydrogenases family.</text>
</comment>
<dbReference type="FunCoup" id="A0A6P8ZAX9">
    <property type="interactions" value="1175"/>
</dbReference>
<dbReference type="InterPro" id="IPR033922">
    <property type="entry name" value="NAD_bind_Glu_DH"/>
</dbReference>
<gene>
    <name evidence="11" type="primary">LOC117647093</name>
</gene>
<dbReference type="InterPro" id="IPR006095">
    <property type="entry name" value="Glu/Leu/Phe/Val/Trp_DH"/>
</dbReference>
<dbReference type="Gene3D" id="3.40.50.720">
    <property type="entry name" value="NAD(P)-binding Rossmann-like Domain"/>
    <property type="match status" value="1"/>
</dbReference>
<dbReference type="Proteomes" id="UP000515158">
    <property type="component" value="Unplaced"/>
</dbReference>
<evidence type="ECO:0000259" key="9">
    <source>
        <dbReference type="SMART" id="SM00839"/>
    </source>
</evidence>
<evidence type="ECO:0000313" key="10">
    <source>
        <dbReference type="Proteomes" id="UP000515158"/>
    </source>
</evidence>
<evidence type="ECO:0000256" key="1">
    <source>
        <dbReference type="ARBA" id="ARBA00004173"/>
    </source>
</evidence>
<comment type="subcellular location">
    <subcellularLocation>
        <location evidence="1">Mitochondrion</location>
    </subcellularLocation>
</comment>
<dbReference type="OrthoDB" id="6718861at2759"/>
<organism evidence="11">
    <name type="scientific">Thrips palmi</name>
    <name type="common">Melon thrips</name>
    <dbReference type="NCBI Taxonomy" id="161013"/>
    <lineage>
        <taxon>Eukaryota</taxon>
        <taxon>Metazoa</taxon>
        <taxon>Ecdysozoa</taxon>
        <taxon>Arthropoda</taxon>
        <taxon>Hexapoda</taxon>
        <taxon>Insecta</taxon>
        <taxon>Pterygota</taxon>
        <taxon>Neoptera</taxon>
        <taxon>Paraneoptera</taxon>
        <taxon>Thysanoptera</taxon>
        <taxon>Terebrantia</taxon>
        <taxon>Thripoidea</taxon>
        <taxon>Thripidae</taxon>
        <taxon>Thrips</taxon>
    </lineage>
</organism>
<dbReference type="InterPro" id="IPR046346">
    <property type="entry name" value="Aminoacid_DH-like_N_sf"/>
</dbReference>
<sequence>MFQLKSMTKIATAPQKIDLKTFLKVIPAAVQAQSARGYAHEIPEKLKDVPTAENPRFFDMVEYFFHRACQIAEDKLVEDMKGKMSIEDKRKKVRGILMGMQPCDHIIEIAFPVRRDTGDYEMITGYRAQHSTHRTPCKGGIRFSEEVSRDEVKALSALMTFKCACVDVPFGGAKAGVKINPKAYSEHELEKITRRFTLELAKKGFIGPGVDVPAPDMGTGEREMSWIADTYAKTIGHLDINAHACVTGKPINQGGIHGRISATGRGVFHGLENFIMEANYMSMIGTTPGWGGKTFIVQGFGNVGLHTMRYLHRAGATCIGVLEHDGAIFNPEGIDPKQLEDYRLDVGSIVGFPGAKAYEGENLMYEPCDIFVPAALEKVITSNNAHKIQAKIIAEAANGPTTPAADKILLERNILVIPDLYINAGGVTVSFFEWLKNLNHVSYGRLTFKYERESNYHLLESVQESLERRFGRVGGRIPVTPSESFQKRISGASEKDIVHSGLDYTMERSARAIMKTAMKYNLGLDLRTAAYVNSIEKIYTTYKEAGLAF</sequence>
<feature type="domain" description="Glutamate/phenylalanine/leucine/valine/L-tryptophan dehydrogenase C-terminal" evidence="9">
    <location>
        <begin position="256"/>
        <end position="546"/>
    </location>
</feature>
<dbReference type="InterPro" id="IPR006097">
    <property type="entry name" value="Glu/Leu/Phe/Val/Trp_DH_dimer"/>
</dbReference>
<dbReference type="SMART" id="SM00839">
    <property type="entry name" value="ELFV_dehydrog"/>
    <property type="match status" value="1"/>
</dbReference>
<evidence type="ECO:0000256" key="4">
    <source>
        <dbReference type="ARBA" id="ARBA00023002"/>
    </source>
</evidence>
<dbReference type="GeneID" id="117647093"/>
<comment type="catalytic activity">
    <reaction evidence="7">
        <text>L-glutamate + NADP(+) + H2O = 2-oxoglutarate + NH4(+) + NADPH + H(+)</text>
        <dbReference type="Rhea" id="RHEA:11612"/>
        <dbReference type="ChEBI" id="CHEBI:15377"/>
        <dbReference type="ChEBI" id="CHEBI:15378"/>
        <dbReference type="ChEBI" id="CHEBI:16810"/>
        <dbReference type="ChEBI" id="CHEBI:28938"/>
        <dbReference type="ChEBI" id="CHEBI:29985"/>
        <dbReference type="ChEBI" id="CHEBI:57783"/>
        <dbReference type="ChEBI" id="CHEBI:58349"/>
        <dbReference type="EC" id="1.4.1.3"/>
    </reaction>
</comment>
<dbReference type="InterPro" id="IPR006096">
    <property type="entry name" value="Glu/Leu/Phe/Val/Trp_DH_C"/>
</dbReference>
<dbReference type="PANTHER" id="PTHR11606:SF13">
    <property type="entry name" value="GLUTAMATE DEHYDROGENASE 1, MITOCHONDRIAL"/>
    <property type="match status" value="1"/>
</dbReference>
<dbReference type="PANTHER" id="PTHR11606">
    <property type="entry name" value="GLUTAMATE DEHYDROGENASE"/>
    <property type="match status" value="1"/>
</dbReference>
<dbReference type="Gene3D" id="1.10.287.140">
    <property type="match status" value="1"/>
</dbReference>
<dbReference type="InterPro" id="IPR036291">
    <property type="entry name" value="NAD(P)-bd_dom_sf"/>
</dbReference>
<evidence type="ECO:0000256" key="6">
    <source>
        <dbReference type="ARBA" id="ARBA00047867"/>
    </source>
</evidence>
<evidence type="ECO:0000256" key="3">
    <source>
        <dbReference type="ARBA" id="ARBA00012889"/>
    </source>
</evidence>
<dbReference type="AlphaFoldDB" id="A0A6P8ZAX9"/>
<evidence type="ECO:0000256" key="8">
    <source>
        <dbReference type="RuleBase" id="RU004417"/>
    </source>
</evidence>